<protein>
    <submittedName>
        <fullName evidence="2">Uncharacterized protein</fullName>
    </submittedName>
</protein>
<accession>J9GH37</accession>
<feature type="region of interest" description="Disordered" evidence="1">
    <location>
        <begin position="1"/>
        <end position="47"/>
    </location>
</feature>
<evidence type="ECO:0000313" key="2">
    <source>
        <dbReference type="EMBL" id="EJX01153.1"/>
    </source>
</evidence>
<name>J9GH37_9ZZZZ</name>
<proteinExistence type="predicted"/>
<reference evidence="2" key="1">
    <citation type="journal article" date="2012" name="PLoS ONE">
        <title>Gene sets for utilization of primary and secondary nutrition supplies in the distal gut of endangered iberian lynx.</title>
        <authorList>
            <person name="Alcaide M."/>
            <person name="Messina E."/>
            <person name="Richter M."/>
            <person name="Bargiela R."/>
            <person name="Peplies J."/>
            <person name="Huws S.A."/>
            <person name="Newbold C.J."/>
            <person name="Golyshin P.N."/>
            <person name="Simon M.A."/>
            <person name="Lopez G."/>
            <person name="Yakimov M.M."/>
            <person name="Ferrer M."/>
        </authorList>
    </citation>
    <scope>NUCLEOTIDE SEQUENCE</scope>
</reference>
<evidence type="ECO:0000256" key="1">
    <source>
        <dbReference type="SAM" id="MobiDB-lite"/>
    </source>
</evidence>
<sequence>MERARPVSSNSTTPKRSGSCTLQAKIVASPSSARWTARRSMPVKPPP</sequence>
<dbReference type="AlphaFoldDB" id="J9GH37"/>
<gene>
    <name evidence="2" type="ORF">EVA_10740</name>
</gene>
<comment type="caution">
    <text evidence="2">The sequence shown here is derived from an EMBL/GenBank/DDBJ whole genome shotgun (WGS) entry which is preliminary data.</text>
</comment>
<dbReference type="EMBL" id="AMCI01003078">
    <property type="protein sequence ID" value="EJX01153.1"/>
    <property type="molecule type" value="Genomic_DNA"/>
</dbReference>
<feature type="compositionally biased region" description="Polar residues" evidence="1">
    <location>
        <begin position="7"/>
        <end position="22"/>
    </location>
</feature>
<organism evidence="2">
    <name type="scientific">gut metagenome</name>
    <dbReference type="NCBI Taxonomy" id="749906"/>
    <lineage>
        <taxon>unclassified sequences</taxon>
        <taxon>metagenomes</taxon>
        <taxon>organismal metagenomes</taxon>
    </lineage>
</organism>